<proteinExistence type="predicted"/>
<organism evidence="2 3">
    <name type="scientific">Apteryx owenii</name>
    <name type="common">Little spotted kiwi</name>
    <dbReference type="NCBI Taxonomy" id="8824"/>
    <lineage>
        <taxon>Eukaryota</taxon>
        <taxon>Metazoa</taxon>
        <taxon>Chordata</taxon>
        <taxon>Craniata</taxon>
        <taxon>Vertebrata</taxon>
        <taxon>Euteleostomi</taxon>
        <taxon>Archelosauria</taxon>
        <taxon>Archosauria</taxon>
        <taxon>Dinosauria</taxon>
        <taxon>Saurischia</taxon>
        <taxon>Theropoda</taxon>
        <taxon>Coelurosauria</taxon>
        <taxon>Aves</taxon>
        <taxon>Palaeognathae</taxon>
        <taxon>Apterygiformes</taxon>
        <taxon>Apterygidae</taxon>
        <taxon>Apteryx</taxon>
    </lineage>
</organism>
<name>A0A8B9PFW9_APTOW</name>
<evidence type="ECO:0000313" key="3">
    <source>
        <dbReference type="Proteomes" id="UP000694424"/>
    </source>
</evidence>
<reference evidence="2" key="2">
    <citation type="submission" date="2025-09" db="UniProtKB">
        <authorList>
            <consortium name="Ensembl"/>
        </authorList>
    </citation>
    <scope>IDENTIFICATION</scope>
</reference>
<evidence type="ECO:0000313" key="2">
    <source>
        <dbReference type="Ensembl" id="ENSAOWP00000010346.1"/>
    </source>
</evidence>
<protein>
    <submittedName>
        <fullName evidence="2">Uncharacterized protein</fullName>
    </submittedName>
</protein>
<dbReference type="Proteomes" id="UP000694424">
    <property type="component" value="Unplaced"/>
</dbReference>
<accession>A0A8B9PFW9</accession>
<keyword evidence="3" id="KW-1185">Reference proteome</keyword>
<sequence length="90" mass="9895">QAWGNVRSVTERLCSHPRHPRLRSAAVQGADGEEMGNRNRGRSNQAAGGSPISVEKEHTALLGSGRLGTWWSGWRSWEIPAVDRFLSGPF</sequence>
<feature type="region of interest" description="Disordered" evidence="1">
    <location>
        <begin position="1"/>
        <end position="53"/>
    </location>
</feature>
<dbReference type="AlphaFoldDB" id="A0A8B9PFW9"/>
<reference evidence="2" key="1">
    <citation type="submission" date="2025-08" db="UniProtKB">
        <authorList>
            <consortium name="Ensembl"/>
        </authorList>
    </citation>
    <scope>IDENTIFICATION</scope>
</reference>
<dbReference type="Ensembl" id="ENSAOWT00000011764.1">
    <property type="protein sequence ID" value="ENSAOWP00000010346.1"/>
    <property type="gene ID" value="ENSAOWG00000007123.1"/>
</dbReference>
<evidence type="ECO:0000256" key="1">
    <source>
        <dbReference type="SAM" id="MobiDB-lite"/>
    </source>
</evidence>